<feature type="transmembrane region" description="Helical" evidence="6">
    <location>
        <begin position="47"/>
        <end position="66"/>
    </location>
</feature>
<keyword evidence="9" id="KW-1185">Reference proteome</keyword>
<evidence type="ECO:0000256" key="5">
    <source>
        <dbReference type="ARBA" id="ARBA00023136"/>
    </source>
</evidence>
<evidence type="ECO:0000256" key="6">
    <source>
        <dbReference type="SAM" id="Phobius"/>
    </source>
</evidence>
<organism evidence="8 9">
    <name type="scientific">Halomonas sulfidivorans</name>
    <dbReference type="NCBI Taxonomy" id="2733488"/>
    <lineage>
        <taxon>Bacteria</taxon>
        <taxon>Pseudomonadati</taxon>
        <taxon>Pseudomonadota</taxon>
        <taxon>Gammaproteobacteria</taxon>
        <taxon>Oceanospirillales</taxon>
        <taxon>Halomonadaceae</taxon>
        <taxon>Halomonas</taxon>
    </lineage>
</organism>
<accession>A0ABX7WSR1</accession>
<dbReference type="CDD" id="cd17324">
    <property type="entry name" value="MFS_NepI_like"/>
    <property type="match status" value="1"/>
</dbReference>
<dbReference type="InterPro" id="IPR036259">
    <property type="entry name" value="MFS_trans_sf"/>
</dbReference>
<keyword evidence="3 6" id="KW-0812">Transmembrane</keyword>
<evidence type="ECO:0000256" key="1">
    <source>
        <dbReference type="ARBA" id="ARBA00004651"/>
    </source>
</evidence>
<feature type="transmembrane region" description="Helical" evidence="6">
    <location>
        <begin position="12"/>
        <end position="41"/>
    </location>
</feature>
<feature type="transmembrane region" description="Helical" evidence="6">
    <location>
        <begin position="168"/>
        <end position="190"/>
    </location>
</feature>
<name>A0ABX7WSR1_9GAMM</name>
<dbReference type="InterPro" id="IPR050189">
    <property type="entry name" value="MFS_Efflux_Transporters"/>
</dbReference>
<dbReference type="PANTHER" id="PTHR43124">
    <property type="entry name" value="PURINE EFFLUX PUMP PBUE"/>
    <property type="match status" value="1"/>
</dbReference>
<dbReference type="Gene3D" id="1.20.1250.20">
    <property type="entry name" value="MFS general substrate transporter like domains"/>
    <property type="match status" value="1"/>
</dbReference>
<feature type="transmembrane region" description="Helical" evidence="6">
    <location>
        <begin position="211"/>
        <end position="238"/>
    </location>
</feature>
<feature type="transmembrane region" description="Helical" evidence="6">
    <location>
        <begin position="330"/>
        <end position="358"/>
    </location>
</feature>
<dbReference type="InterPro" id="IPR011701">
    <property type="entry name" value="MFS"/>
</dbReference>
<dbReference type="SUPFAM" id="SSF103473">
    <property type="entry name" value="MFS general substrate transporter"/>
    <property type="match status" value="1"/>
</dbReference>
<comment type="subcellular location">
    <subcellularLocation>
        <location evidence="1">Cell membrane</location>
        <topology evidence="1">Multi-pass membrane protein</topology>
    </subcellularLocation>
</comment>
<sequence length="405" mass="41361">MQAGDESSNLGRVAVLALGVFAVGTGEFVLAGMLPLLMVAFKISAMQAGQIVTVFAIICAIAAPVLTTLTATWKRRTVLITAIATYLAGAVGTALAPTYLSVLLAQAVAAAGVGLFIPNASVTAAALVRKDFQGRAIAIVVTGFTAAVAVGTPLGTALGGIAGWRMTMWFTAALAIPGLLGVLVLVPRHVAVEAPGTLAERLRPLADQRVLAIMATTLVGFTAVFIPYTYVGIIFAPATAESSVALAALMVTLGVIGAAGNFGAGLLADRIGGARVVAIALVWLAVSTVVLPWMTAHFGIAVAIIAFYAVAAFAITTPQQHRLMSLRPDAAAVLISLNQAVLYLAIAMSGIVGAIGIGWIGPQYVSLVAAFLAIVALGISMFADKRKEPAFMGTACLKNTHNQNG</sequence>
<evidence type="ECO:0000313" key="9">
    <source>
        <dbReference type="Proteomes" id="UP000671845"/>
    </source>
</evidence>
<proteinExistence type="predicted"/>
<dbReference type="PANTHER" id="PTHR43124:SF10">
    <property type="entry name" value="PURINE EFFLUX PUMP PBUE"/>
    <property type="match status" value="1"/>
</dbReference>
<feature type="transmembrane region" description="Helical" evidence="6">
    <location>
        <begin position="244"/>
        <end position="264"/>
    </location>
</feature>
<feature type="transmembrane region" description="Helical" evidence="6">
    <location>
        <begin position="364"/>
        <end position="383"/>
    </location>
</feature>
<evidence type="ECO:0000259" key="7">
    <source>
        <dbReference type="PROSITE" id="PS50850"/>
    </source>
</evidence>
<dbReference type="EMBL" id="CP053383">
    <property type="protein sequence ID" value="QTP61109.1"/>
    <property type="molecule type" value="Genomic_DNA"/>
</dbReference>
<feature type="transmembrane region" description="Helical" evidence="6">
    <location>
        <begin position="78"/>
        <end position="97"/>
    </location>
</feature>
<dbReference type="Proteomes" id="UP000671845">
    <property type="component" value="Chromosome"/>
</dbReference>
<evidence type="ECO:0000256" key="3">
    <source>
        <dbReference type="ARBA" id="ARBA00022692"/>
    </source>
</evidence>
<feature type="transmembrane region" description="Helical" evidence="6">
    <location>
        <begin position="137"/>
        <end position="162"/>
    </location>
</feature>
<evidence type="ECO:0000256" key="4">
    <source>
        <dbReference type="ARBA" id="ARBA00022989"/>
    </source>
</evidence>
<dbReference type="PROSITE" id="PS50850">
    <property type="entry name" value="MFS"/>
    <property type="match status" value="1"/>
</dbReference>
<keyword evidence="2" id="KW-1003">Cell membrane</keyword>
<feature type="transmembrane region" description="Helical" evidence="6">
    <location>
        <begin position="103"/>
        <end position="128"/>
    </location>
</feature>
<gene>
    <name evidence="8" type="ORF">HNO53_03795</name>
</gene>
<feature type="transmembrane region" description="Helical" evidence="6">
    <location>
        <begin position="276"/>
        <end position="294"/>
    </location>
</feature>
<keyword evidence="5 6" id="KW-0472">Membrane</keyword>
<evidence type="ECO:0000256" key="2">
    <source>
        <dbReference type="ARBA" id="ARBA00022475"/>
    </source>
</evidence>
<dbReference type="InterPro" id="IPR020846">
    <property type="entry name" value="MFS_dom"/>
</dbReference>
<feature type="domain" description="Major facilitator superfamily (MFS) profile" evidence="7">
    <location>
        <begin position="12"/>
        <end position="388"/>
    </location>
</feature>
<dbReference type="Pfam" id="PF07690">
    <property type="entry name" value="MFS_1"/>
    <property type="match status" value="1"/>
</dbReference>
<feature type="transmembrane region" description="Helical" evidence="6">
    <location>
        <begin position="300"/>
        <end position="318"/>
    </location>
</feature>
<keyword evidence="4 6" id="KW-1133">Transmembrane helix</keyword>
<reference evidence="8 9" key="1">
    <citation type="journal article" date="2021" name="Front. Microbiol.">
        <title>Aerobic Denitrification and Heterotrophic Sulfur Oxidation in the Genus Halomonas Revealed by Six Novel Species Characterizations and Genome-Based Analysis.</title>
        <authorList>
            <person name="Wang L."/>
            <person name="Shao Z."/>
        </authorList>
    </citation>
    <scope>NUCLEOTIDE SEQUENCE [LARGE SCALE GENOMIC DNA]</scope>
    <source>
        <strain evidence="8 9">MCCC 1A13718</strain>
    </source>
</reference>
<evidence type="ECO:0000313" key="8">
    <source>
        <dbReference type="EMBL" id="QTP61109.1"/>
    </source>
</evidence>
<protein>
    <submittedName>
        <fullName evidence="8">MFS transporter</fullName>
    </submittedName>
</protein>